<dbReference type="AlphaFoldDB" id="A0A941EI83"/>
<evidence type="ECO:0000313" key="1">
    <source>
        <dbReference type="EMBL" id="MBR7828124.1"/>
    </source>
</evidence>
<reference evidence="1" key="1">
    <citation type="submission" date="2021-04" db="EMBL/GenBank/DDBJ databases">
        <title>Genome based classification of Actinospica acidithermotolerans sp. nov., an actinobacterium isolated from an Indonesian hot spring.</title>
        <authorList>
            <person name="Kusuma A.B."/>
            <person name="Putra K.E."/>
            <person name="Nafisah S."/>
            <person name="Loh J."/>
            <person name="Nouioui I."/>
            <person name="Goodfellow M."/>
        </authorList>
    </citation>
    <scope>NUCLEOTIDE SEQUENCE</scope>
    <source>
        <strain evidence="1">MGRD01-02</strain>
    </source>
</reference>
<dbReference type="Proteomes" id="UP000676325">
    <property type="component" value="Unassembled WGS sequence"/>
</dbReference>
<proteinExistence type="predicted"/>
<dbReference type="InterPro" id="IPR008930">
    <property type="entry name" value="Terpenoid_cyclase/PrenylTrfase"/>
</dbReference>
<evidence type="ECO:0008006" key="3">
    <source>
        <dbReference type="Google" id="ProtNLM"/>
    </source>
</evidence>
<name>A0A941EI83_9ACTN</name>
<keyword evidence="2" id="KW-1185">Reference proteome</keyword>
<accession>A0A941EI83</accession>
<dbReference type="Gene3D" id="1.50.10.20">
    <property type="match status" value="1"/>
</dbReference>
<organism evidence="1 2">
    <name type="scientific">Actinospica acidithermotolerans</name>
    <dbReference type="NCBI Taxonomy" id="2828514"/>
    <lineage>
        <taxon>Bacteria</taxon>
        <taxon>Bacillati</taxon>
        <taxon>Actinomycetota</taxon>
        <taxon>Actinomycetes</taxon>
        <taxon>Catenulisporales</taxon>
        <taxon>Actinospicaceae</taxon>
        <taxon>Actinospica</taxon>
    </lineage>
</organism>
<sequence length="335" mass="37414">MDAVGWLLEGDPAIRWQVMRDLTAAPADEVAAERARVEHEGWGARLLGLQLPGGQWTNETPEGLSQAAAAWWAGIGPARQGTLFPQGTSTTASLALLRDFGLPADSAAARRAVGLVREHVQWEHDGEPYFDGETEPCINGRTVAIGAYFGEEVRPVVERLLGEQMDDGGWNCEQENGSTRGSFHTTIGVLEGLSEYERSLGEQDPAWTARVRAARLRGQEYLVERRMRRSLSSGEVVAFDRKTEAPAAWDQFSYPTFWYYDVLRGLDYLRAAGAEPDERLREAVELVESKRDANGVWVLENPHADRLHFPLDEGEGKPSRWNTLRALRVLDWYGH</sequence>
<protein>
    <recommendedName>
        <fullName evidence="3">Squalene cyclase</fullName>
    </recommendedName>
</protein>
<gene>
    <name evidence="1" type="ORF">KDK95_17535</name>
</gene>
<dbReference type="RefSeq" id="WP_212519263.1">
    <property type="nucleotide sequence ID" value="NZ_JAGSOH010000049.1"/>
</dbReference>
<dbReference type="SUPFAM" id="SSF48239">
    <property type="entry name" value="Terpenoid cyclases/Protein prenyltransferases"/>
    <property type="match status" value="1"/>
</dbReference>
<comment type="caution">
    <text evidence="1">The sequence shown here is derived from an EMBL/GenBank/DDBJ whole genome shotgun (WGS) entry which is preliminary data.</text>
</comment>
<dbReference type="EMBL" id="JAGSOH010000049">
    <property type="protein sequence ID" value="MBR7828124.1"/>
    <property type="molecule type" value="Genomic_DNA"/>
</dbReference>
<evidence type="ECO:0000313" key="2">
    <source>
        <dbReference type="Proteomes" id="UP000676325"/>
    </source>
</evidence>